<sequence length="134" mass="14874">MTTGGIKKNGIQREIRFESVSFDYPDRPHIFNDVSFRIPAGRVTAVVGPSGSGKSTLAGLLLRLYDPVMGRIMVDDIDLKELDPSHWRRQIGTEPVLFSTTIWNNIVYGAEKPELITNAQVQEAAAQSNALEFI</sequence>
<dbReference type="WBParaSite" id="PEQ_0000486201-mRNA-1">
    <property type="protein sequence ID" value="PEQ_0000486201-mRNA-1"/>
    <property type="gene ID" value="PEQ_0000486201"/>
</dbReference>
<reference evidence="3" key="1">
    <citation type="submission" date="2022-11" db="UniProtKB">
        <authorList>
            <consortium name="WormBaseParasite"/>
        </authorList>
    </citation>
    <scope>IDENTIFICATION</scope>
</reference>
<dbReference type="PANTHER" id="PTHR24221">
    <property type="entry name" value="ATP-BINDING CASSETTE SUB-FAMILY B"/>
    <property type="match status" value="1"/>
</dbReference>
<dbReference type="AlphaFoldDB" id="A0A914RJA4"/>
<evidence type="ECO:0000313" key="2">
    <source>
        <dbReference type="Proteomes" id="UP000887564"/>
    </source>
</evidence>
<evidence type="ECO:0000259" key="1">
    <source>
        <dbReference type="Pfam" id="PF00005"/>
    </source>
</evidence>
<dbReference type="GO" id="GO:0005524">
    <property type="term" value="F:ATP binding"/>
    <property type="evidence" value="ECO:0007669"/>
    <property type="project" value="InterPro"/>
</dbReference>
<dbReference type="GO" id="GO:0016887">
    <property type="term" value="F:ATP hydrolysis activity"/>
    <property type="evidence" value="ECO:0007669"/>
    <property type="project" value="InterPro"/>
</dbReference>
<dbReference type="Gene3D" id="3.40.50.300">
    <property type="entry name" value="P-loop containing nucleotide triphosphate hydrolases"/>
    <property type="match status" value="1"/>
</dbReference>
<accession>A0A914RJA4</accession>
<dbReference type="GO" id="GO:0016020">
    <property type="term" value="C:membrane"/>
    <property type="evidence" value="ECO:0007669"/>
    <property type="project" value="TreeGrafter"/>
</dbReference>
<evidence type="ECO:0000313" key="3">
    <source>
        <dbReference type="WBParaSite" id="PEQ_0000486201-mRNA-1"/>
    </source>
</evidence>
<dbReference type="Pfam" id="PF00005">
    <property type="entry name" value="ABC_tran"/>
    <property type="match status" value="1"/>
</dbReference>
<protein>
    <submittedName>
        <fullName evidence="3">ABC transporter domain-containing protein</fullName>
    </submittedName>
</protein>
<dbReference type="GO" id="GO:0042626">
    <property type="term" value="F:ATPase-coupled transmembrane transporter activity"/>
    <property type="evidence" value="ECO:0007669"/>
    <property type="project" value="TreeGrafter"/>
</dbReference>
<dbReference type="PANTHER" id="PTHR24221:SF605">
    <property type="entry name" value="ABC TRANSMEMBRANE TYPE-1 DOMAIN-CONTAINING PROTEIN"/>
    <property type="match status" value="1"/>
</dbReference>
<keyword evidence="2" id="KW-1185">Reference proteome</keyword>
<dbReference type="InterPro" id="IPR003439">
    <property type="entry name" value="ABC_transporter-like_ATP-bd"/>
</dbReference>
<dbReference type="SUPFAM" id="SSF52540">
    <property type="entry name" value="P-loop containing nucleoside triphosphate hydrolases"/>
    <property type="match status" value="1"/>
</dbReference>
<dbReference type="InterPro" id="IPR027417">
    <property type="entry name" value="P-loop_NTPase"/>
</dbReference>
<dbReference type="InterPro" id="IPR039421">
    <property type="entry name" value="Type_1_exporter"/>
</dbReference>
<proteinExistence type="predicted"/>
<dbReference type="Proteomes" id="UP000887564">
    <property type="component" value="Unplaced"/>
</dbReference>
<feature type="domain" description="ABC transporter" evidence="1">
    <location>
        <begin position="31"/>
        <end position="126"/>
    </location>
</feature>
<name>A0A914RJA4_PAREQ</name>
<organism evidence="2 3">
    <name type="scientific">Parascaris equorum</name>
    <name type="common">Equine roundworm</name>
    <dbReference type="NCBI Taxonomy" id="6256"/>
    <lineage>
        <taxon>Eukaryota</taxon>
        <taxon>Metazoa</taxon>
        <taxon>Ecdysozoa</taxon>
        <taxon>Nematoda</taxon>
        <taxon>Chromadorea</taxon>
        <taxon>Rhabditida</taxon>
        <taxon>Spirurina</taxon>
        <taxon>Ascaridomorpha</taxon>
        <taxon>Ascaridoidea</taxon>
        <taxon>Ascarididae</taxon>
        <taxon>Parascaris</taxon>
    </lineage>
</organism>